<dbReference type="EMBL" id="KE344817">
    <property type="protein sequence ID" value="EXB80591.1"/>
    <property type="molecule type" value="Genomic_DNA"/>
</dbReference>
<protein>
    <submittedName>
        <fullName evidence="2">Uncharacterized protein</fullName>
    </submittedName>
</protein>
<dbReference type="Proteomes" id="UP000030645">
    <property type="component" value="Unassembled WGS sequence"/>
</dbReference>
<dbReference type="STRING" id="981085.W9RB64"/>
<evidence type="ECO:0000256" key="1">
    <source>
        <dbReference type="SAM" id="Phobius"/>
    </source>
</evidence>
<keyword evidence="1" id="KW-0812">Transmembrane</keyword>
<evidence type="ECO:0000313" key="3">
    <source>
        <dbReference type="Proteomes" id="UP000030645"/>
    </source>
</evidence>
<proteinExistence type="predicted"/>
<accession>W9RB64</accession>
<keyword evidence="1" id="KW-0472">Membrane</keyword>
<keyword evidence="1" id="KW-1133">Transmembrane helix</keyword>
<organism evidence="2 3">
    <name type="scientific">Morus notabilis</name>
    <dbReference type="NCBI Taxonomy" id="981085"/>
    <lineage>
        <taxon>Eukaryota</taxon>
        <taxon>Viridiplantae</taxon>
        <taxon>Streptophyta</taxon>
        <taxon>Embryophyta</taxon>
        <taxon>Tracheophyta</taxon>
        <taxon>Spermatophyta</taxon>
        <taxon>Magnoliopsida</taxon>
        <taxon>eudicotyledons</taxon>
        <taxon>Gunneridae</taxon>
        <taxon>Pentapetalae</taxon>
        <taxon>rosids</taxon>
        <taxon>fabids</taxon>
        <taxon>Rosales</taxon>
        <taxon>Moraceae</taxon>
        <taxon>Moreae</taxon>
        <taxon>Morus</taxon>
    </lineage>
</organism>
<dbReference type="eggNOG" id="KOG2744">
    <property type="taxonomic scope" value="Eukaryota"/>
</dbReference>
<name>W9RB64_9ROSA</name>
<gene>
    <name evidence="2" type="ORF">L484_009045</name>
</gene>
<dbReference type="AlphaFoldDB" id="W9RB64"/>
<reference evidence="3" key="1">
    <citation type="submission" date="2013-01" db="EMBL/GenBank/DDBJ databases">
        <title>Draft Genome Sequence of a Mulberry Tree, Morus notabilis C.K. Schneid.</title>
        <authorList>
            <person name="He N."/>
            <person name="Zhao S."/>
        </authorList>
    </citation>
    <scope>NUCLEOTIDE SEQUENCE</scope>
</reference>
<sequence length="137" mass="14904">MLCGLGWGLRVVMGSIRNPPQTLRARASQPALALSPHPPLAYLNLNLALSAKALFLRLFFFSLSDSPATVGGGVPKISIRRWLRPADLRLKALLILLLLLLLGVVSLPARIDPLHTSAVVSLHDRLFVRVPFEQGSV</sequence>
<keyword evidence="3" id="KW-1185">Reference proteome</keyword>
<feature type="transmembrane region" description="Helical" evidence="1">
    <location>
        <begin position="90"/>
        <end position="111"/>
    </location>
</feature>
<evidence type="ECO:0000313" key="2">
    <source>
        <dbReference type="EMBL" id="EXB80591.1"/>
    </source>
</evidence>